<dbReference type="EMBL" id="CAJNOC010014209">
    <property type="protein sequence ID" value="CAF1160470.1"/>
    <property type="molecule type" value="Genomic_DNA"/>
</dbReference>
<comment type="caution">
    <text evidence="1">The sequence shown here is derived from an EMBL/GenBank/DDBJ whole genome shotgun (WGS) entry which is preliminary data.</text>
</comment>
<reference evidence="1" key="1">
    <citation type="submission" date="2021-02" db="EMBL/GenBank/DDBJ databases">
        <authorList>
            <person name="Nowell W R."/>
        </authorList>
    </citation>
    <scope>NUCLEOTIDE SEQUENCE</scope>
    <source>
        <strain evidence="1">Ploen Becks lab</strain>
    </source>
</reference>
<evidence type="ECO:0000313" key="1">
    <source>
        <dbReference type="EMBL" id="CAF1160470.1"/>
    </source>
</evidence>
<dbReference type="Proteomes" id="UP000663879">
    <property type="component" value="Unassembled WGS sequence"/>
</dbReference>
<accession>A0A814TE00</accession>
<sequence>MEEVEIKLIPCLRVTKLKKLLGLNGYVDCVECGNDHKIN</sequence>
<keyword evidence="2" id="KW-1185">Reference proteome</keyword>
<organism evidence="1 2">
    <name type="scientific">Brachionus calyciflorus</name>
    <dbReference type="NCBI Taxonomy" id="104777"/>
    <lineage>
        <taxon>Eukaryota</taxon>
        <taxon>Metazoa</taxon>
        <taxon>Spiralia</taxon>
        <taxon>Gnathifera</taxon>
        <taxon>Rotifera</taxon>
        <taxon>Eurotatoria</taxon>
        <taxon>Monogononta</taxon>
        <taxon>Pseudotrocha</taxon>
        <taxon>Ploima</taxon>
        <taxon>Brachionidae</taxon>
        <taxon>Brachionus</taxon>
    </lineage>
</organism>
<evidence type="ECO:0000313" key="2">
    <source>
        <dbReference type="Proteomes" id="UP000663879"/>
    </source>
</evidence>
<feature type="non-terminal residue" evidence="1">
    <location>
        <position position="39"/>
    </location>
</feature>
<gene>
    <name evidence="1" type="ORF">OXX778_LOCUS23582</name>
</gene>
<protein>
    <submittedName>
        <fullName evidence="1">Uncharacterized protein</fullName>
    </submittedName>
</protein>
<proteinExistence type="predicted"/>
<name>A0A814TE00_9BILA</name>
<dbReference type="AlphaFoldDB" id="A0A814TE00"/>